<evidence type="ECO:0000256" key="1">
    <source>
        <dbReference type="SAM" id="Phobius"/>
    </source>
</evidence>
<keyword evidence="1" id="KW-0812">Transmembrane</keyword>
<sequence length="224" mass="25917">MTLATVHTKSNVLDNRNPLLYFFIVIALILLGILIEVSVFLISILGLLALILLLISSNSKESLTIIETGTIKITEDSFVFNQSEIIYFNQIRHIVLSSEDYQGRPLHHRNSITEGSYSSGTDNYIELITKENQEIKKQFLLISERQMYALSTFLSEFIINDMFKNVRNVKQLTNILPEHFRKMDRSRKYIAQLIKTGKLNKTEGLLIMNYSSYEEAQELKKQYL</sequence>
<evidence type="ECO:0000313" key="3">
    <source>
        <dbReference type="Proteomes" id="UP001497416"/>
    </source>
</evidence>
<proteinExistence type="predicted"/>
<protein>
    <submittedName>
        <fullName evidence="2">Uncharacterized protein</fullName>
    </submittedName>
</protein>
<keyword evidence="1" id="KW-1133">Transmembrane helix</keyword>
<keyword evidence="3" id="KW-1185">Reference proteome</keyword>
<accession>A0ABM9NT05</accession>
<reference evidence="2 3" key="1">
    <citation type="submission" date="2024-05" db="EMBL/GenBank/DDBJ databases">
        <authorList>
            <person name="Duchaud E."/>
        </authorList>
    </citation>
    <scope>NUCLEOTIDE SEQUENCE [LARGE SCALE GENOMIC DNA]</scope>
    <source>
        <strain evidence="2">Ena-SAMPLE-TAB-13-05-2024-13:56:06:370-140302</strain>
    </source>
</reference>
<keyword evidence="1" id="KW-0472">Membrane</keyword>
<comment type="caution">
    <text evidence="2">The sequence shown here is derived from an EMBL/GenBank/DDBJ whole genome shotgun (WGS) entry which is preliminary data.</text>
</comment>
<dbReference type="EMBL" id="CAXIXY010000003">
    <property type="protein sequence ID" value="CAL2077669.1"/>
    <property type="molecule type" value="Genomic_DNA"/>
</dbReference>
<name>A0ABM9NT05_9FLAO</name>
<dbReference type="RefSeq" id="WP_348710187.1">
    <property type="nucleotide sequence ID" value="NZ_CAXIXY010000003.1"/>
</dbReference>
<organism evidence="2 3">
    <name type="scientific">Tenacibaculum platacis</name>
    <dbReference type="NCBI Taxonomy" id="3137852"/>
    <lineage>
        <taxon>Bacteria</taxon>
        <taxon>Pseudomonadati</taxon>
        <taxon>Bacteroidota</taxon>
        <taxon>Flavobacteriia</taxon>
        <taxon>Flavobacteriales</taxon>
        <taxon>Flavobacteriaceae</taxon>
        <taxon>Tenacibaculum</taxon>
    </lineage>
</organism>
<evidence type="ECO:0000313" key="2">
    <source>
        <dbReference type="EMBL" id="CAL2077669.1"/>
    </source>
</evidence>
<feature type="transmembrane region" description="Helical" evidence="1">
    <location>
        <begin position="20"/>
        <end position="53"/>
    </location>
</feature>
<gene>
    <name evidence="2" type="ORF">T190607A01A_10568</name>
</gene>
<dbReference type="Proteomes" id="UP001497416">
    <property type="component" value="Unassembled WGS sequence"/>
</dbReference>